<protein>
    <recommendedName>
        <fullName evidence="1">COMM domain-containing protein 3</fullName>
    </recommendedName>
</protein>
<dbReference type="InterPro" id="IPR017920">
    <property type="entry name" value="COMM"/>
</dbReference>
<dbReference type="GO" id="GO:0006814">
    <property type="term" value="P:sodium ion transport"/>
    <property type="evidence" value="ECO:0007669"/>
    <property type="project" value="InterPro"/>
</dbReference>
<dbReference type="PANTHER" id="PTHR31159">
    <property type="entry name" value="COMM DOMAIN-CONTAINING PROTEIN 3"/>
    <property type="match status" value="1"/>
</dbReference>
<feature type="domain" description="COMM" evidence="3">
    <location>
        <begin position="126"/>
        <end position="189"/>
    </location>
</feature>
<comment type="caution">
    <text evidence="4">The sequence shown here is derived from an EMBL/GenBank/DDBJ whole genome shotgun (WGS) entry which is preliminary data.</text>
</comment>
<evidence type="ECO:0000313" key="4">
    <source>
        <dbReference type="EMBL" id="OAE18302.1"/>
    </source>
</evidence>
<organism evidence="4 5">
    <name type="scientific">Marchantia polymorpha subsp. ruderalis</name>
    <dbReference type="NCBI Taxonomy" id="1480154"/>
    <lineage>
        <taxon>Eukaryota</taxon>
        <taxon>Viridiplantae</taxon>
        <taxon>Streptophyta</taxon>
        <taxon>Embryophyta</taxon>
        <taxon>Marchantiophyta</taxon>
        <taxon>Marchantiopsida</taxon>
        <taxon>Marchantiidae</taxon>
        <taxon>Marchantiales</taxon>
        <taxon>Marchantiaceae</taxon>
        <taxon>Marchantia</taxon>
    </lineage>
</organism>
<dbReference type="InterPro" id="IPR037355">
    <property type="entry name" value="COMMD3"/>
</dbReference>
<dbReference type="AlphaFoldDB" id="A0A176VD54"/>
<evidence type="ECO:0000256" key="1">
    <source>
        <dbReference type="ARBA" id="ARBA00016548"/>
    </source>
</evidence>
<keyword evidence="5" id="KW-1185">Reference proteome</keyword>
<sequence length="226" mass="24939">MVLIDIGEDAIQALSATVDTASESQVEALGIAALAVILGLEREDTALVCPALEDMDVDMIKRTYSALVCLFLEAAKNDRSQSEVVLFLRSECGFAEARGDLVAQLFTGKKDDLRGLLSQTANHSYLPHLEGVEWKLEYCVPAPDNPAVRELLYRVCLNTINREDGREDKLEFVASVEELQDLVSRLKDACKELNFSPSSSVLGTHKEGFTRDTRSPFKVERVTAES</sequence>
<evidence type="ECO:0000313" key="5">
    <source>
        <dbReference type="Proteomes" id="UP000077202"/>
    </source>
</evidence>
<proteinExistence type="inferred from homology"/>
<dbReference type="EMBL" id="LVLJ01004085">
    <property type="protein sequence ID" value="OAE18302.1"/>
    <property type="molecule type" value="Genomic_DNA"/>
</dbReference>
<dbReference type="Pfam" id="PF07258">
    <property type="entry name" value="COMM_domain"/>
    <property type="match status" value="1"/>
</dbReference>
<accession>A0A176VD54</accession>
<comment type="similarity">
    <text evidence="2">Belongs to the COMM domain-containing protein 3 family.</text>
</comment>
<evidence type="ECO:0000259" key="3">
    <source>
        <dbReference type="Pfam" id="PF07258"/>
    </source>
</evidence>
<gene>
    <name evidence="4" type="ORF">AXG93_436s1330</name>
</gene>
<evidence type="ECO:0000256" key="2">
    <source>
        <dbReference type="ARBA" id="ARBA00093469"/>
    </source>
</evidence>
<reference evidence="4" key="1">
    <citation type="submission" date="2016-03" db="EMBL/GenBank/DDBJ databases">
        <title>Mechanisms controlling the formation of the plant cell surface in tip-growing cells are functionally conserved among land plants.</title>
        <authorList>
            <person name="Honkanen S."/>
            <person name="Jones V.A."/>
            <person name="Morieri G."/>
            <person name="Champion C."/>
            <person name="Hetherington A.J."/>
            <person name="Kelly S."/>
            <person name="Saint-Marcoux D."/>
            <person name="Proust H."/>
            <person name="Prescott H."/>
            <person name="Dolan L."/>
        </authorList>
    </citation>
    <scope>NUCLEOTIDE SEQUENCE [LARGE SCALE GENOMIC DNA]</scope>
    <source>
        <tissue evidence="4">Whole gametophyte</tissue>
    </source>
</reference>
<dbReference type="PANTHER" id="PTHR31159:SF1">
    <property type="entry name" value="COMM DOMAIN-CONTAINING PROTEIN 3"/>
    <property type="match status" value="1"/>
</dbReference>
<dbReference type="Proteomes" id="UP000077202">
    <property type="component" value="Unassembled WGS sequence"/>
</dbReference>
<name>A0A176VD54_MARPO</name>